<evidence type="ECO:0000313" key="3">
    <source>
        <dbReference type="Proteomes" id="UP000272025"/>
    </source>
</evidence>
<feature type="region of interest" description="Disordered" evidence="1">
    <location>
        <begin position="37"/>
        <end position="103"/>
    </location>
</feature>
<keyword evidence="3" id="KW-1185">Reference proteome</keyword>
<proteinExistence type="predicted"/>
<dbReference type="RefSeq" id="XP_028468813.1">
    <property type="nucleotide sequence ID" value="XM_028613964.1"/>
</dbReference>
<evidence type="ECO:0000256" key="1">
    <source>
        <dbReference type="SAM" id="MobiDB-lite"/>
    </source>
</evidence>
<dbReference type="EMBL" id="ML119052">
    <property type="protein sequence ID" value="ROT41007.1"/>
    <property type="molecule type" value="Genomic_DNA"/>
</dbReference>
<reference evidence="2 3" key="1">
    <citation type="journal article" date="2018" name="Mol. Ecol.">
        <title>The obligate alkalophilic soda-lake fungus Sodiomyces alkalinus has shifted to a protein diet.</title>
        <authorList>
            <person name="Grum-Grzhimaylo A.A."/>
            <person name="Falkoski D.L."/>
            <person name="van den Heuvel J."/>
            <person name="Valero-Jimenez C.A."/>
            <person name="Min B."/>
            <person name="Choi I.G."/>
            <person name="Lipzen A."/>
            <person name="Daum C.G."/>
            <person name="Aanen D.K."/>
            <person name="Tsang A."/>
            <person name="Henrissat B."/>
            <person name="Bilanenko E.N."/>
            <person name="de Vries R.P."/>
            <person name="van Kan J.A.L."/>
            <person name="Grigoriev I.V."/>
            <person name="Debets A.J.M."/>
        </authorList>
    </citation>
    <scope>NUCLEOTIDE SEQUENCE [LARGE SCALE GENOMIC DNA]</scope>
    <source>
        <strain evidence="2 3">F11</strain>
    </source>
</reference>
<dbReference type="GeneID" id="39582442"/>
<evidence type="ECO:0000313" key="2">
    <source>
        <dbReference type="EMBL" id="ROT41007.1"/>
    </source>
</evidence>
<gene>
    <name evidence="2" type="ORF">SODALDRAFT_357034</name>
</gene>
<accession>A0A3N2Q2P9</accession>
<dbReference type="Proteomes" id="UP000272025">
    <property type="component" value="Unassembled WGS sequence"/>
</dbReference>
<dbReference type="AlphaFoldDB" id="A0A3N2Q2P9"/>
<name>A0A3N2Q2P9_SODAK</name>
<dbReference type="OrthoDB" id="206201at2759"/>
<sequence>MPVYCSNFYGSIQCRGYAPRFGERCGFCTVHRRGRPLKPGLLPPAEEPDWNPPHTPSDDDEDEEFDEREYDASKRTALRRRRGAETGVRQQLQSLLDCRRSSS</sequence>
<dbReference type="STRING" id="1314773.A0A3N2Q2P9"/>
<feature type="compositionally biased region" description="Acidic residues" evidence="1">
    <location>
        <begin position="58"/>
        <end position="69"/>
    </location>
</feature>
<organism evidence="2 3">
    <name type="scientific">Sodiomyces alkalinus (strain CBS 110278 / VKM F-3762 / F11)</name>
    <name type="common">Alkaliphilic filamentous fungus</name>
    <dbReference type="NCBI Taxonomy" id="1314773"/>
    <lineage>
        <taxon>Eukaryota</taxon>
        <taxon>Fungi</taxon>
        <taxon>Dikarya</taxon>
        <taxon>Ascomycota</taxon>
        <taxon>Pezizomycotina</taxon>
        <taxon>Sordariomycetes</taxon>
        <taxon>Hypocreomycetidae</taxon>
        <taxon>Glomerellales</taxon>
        <taxon>Plectosphaerellaceae</taxon>
        <taxon>Sodiomyces</taxon>
    </lineage>
</organism>
<protein>
    <submittedName>
        <fullName evidence="2">Uncharacterized protein</fullName>
    </submittedName>
</protein>